<feature type="domain" description="AMP-dependent synthetase/ligase" evidence="3">
    <location>
        <begin position="122"/>
        <end position="499"/>
    </location>
</feature>
<dbReference type="OMA" id="WYHSIGL"/>
<evidence type="ECO:0000256" key="1">
    <source>
        <dbReference type="ARBA" id="ARBA00022741"/>
    </source>
</evidence>
<dbReference type="eggNOG" id="KOG1256">
    <property type="taxonomic scope" value="Eukaryota"/>
</dbReference>
<name>Q23YG8_TETTS</name>
<dbReference type="PANTHER" id="PTHR43272:SF33">
    <property type="entry name" value="AMP-BINDING DOMAIN-CONTAINING PROTEIN-RELATED"/>
    <property type="match status" value="1"/>
</dbReference>
<dbReference type="AlphaFoldDB" id="Q23YG8"/>
<keyword evidence="2" id="KW-0067">ATP-binding</keyword>
<dbReference type="STRING" id="312017.Q23YG8"/>
<dbReference type="PANTHER" id="PTHR43272">
    <property type="entry name" value="LONG-CHAIN-FATTY-ACID--COA LIGASE"/>
    <property type="match status" value="1"/>
</dbReference>
<accession>Q23YG8</accession>
<dbReference type="GeneID" id="7836371"/>
<reference evidence="5" key="1">
    <citation type="journal article" date="2006" name="PLoS Biol.">
        <title>Macronuclear genome sequence of the ciliate Tetrahymena thermophila, a model eukaryote.</title>
        <authorList>
            <person name="Eisen J.A."/>
            <person name="Coyne R.S."/>
            <person name="Wu M."/>
            <person name="Wu D."/>
            <person name="Thiagarajan M."/>
            <person name="Wortman J.R."/>
            <person name="Badger J.H."/>
            <person name="Ren Q."/>
            <person name="Amedeo P."/>
            <person name="Jones K.M."/>
            <person name="Tallon L.J."/>
            <person name="Delcher A.L."/>
            <person name="Salzberg S.L."/>
            <person name="Silva J.C."/>
            <person name="Haas B.J."/>
            <person name="Majoros W.H."/>
            <person name="Farzad M."/>
            <person name="Carlton J.M."/>
            <person name="Smith R.K. Jr."/>
            <person name="Garg J."/>
            <person name="Pearlman R.E."/>
            <person name="Karrer K.M."/>
            <person name="Sun L."/>
            <person name="Manning G."/>
            <person name="Elde N.C."/>
            <person name="Turkewitz A.P."/>
            <person name="Asai D.J."/>
            <person name="Wilkes D.E."/>
            <person name="Wang Y."/>
            <person name="Cai H."/>
            <person name="Collins K."/>
            <person name="Stewart B.A."/>
            <person name="Lee S.R."/>
            <person name="Wilamowska K."/>
            <person name="Weinberg Z."/>
            <person name="Ruzzo W.L."/>
            <person name="Wloga D."/>
            <person name="Gaertig J."/>
            <person name="Frankel J."/>
            <person name="Tsao C.-C."/>
            <person name="Gorovsky M.A."/>
            <person name="Keeling P.J."/>
            <person name="Waller R.F."/>
            <person name="Patron N.J."/>
            <person name="Cherry J.M."/>
            <person name="Stover N.A."/>
            <person name="Krieger C.J."/>
            <person name="del Toro C."/>
            <person name="Ryder H.F."/>
            <person name="Williamson S.C."/>
            <person name="Barbeau R.A."/>
            <person name="Hamilton E.P."/>
            <person name="Orias E."/>
        </authorList>
    </citation>
    <scope>NUCLEOTIDE SEQUENCE [LARGE SCALE GENOMIC DNA]</scope>
    <source>
        <strain evidence="5">SB210</strain>
    </source>
</reference>
<evidence type="ECO:0000256" key="2">
    <source>
        <dbReference type="ARBA" id="ARBA00022840"/>
    </source>
</evidence>
<dbReference type="FunCoup" id="Q23YG8">
    <property type="interactions" value="19"/>
</dbReference>
<dbReference type="KEGG" id="tet:TTHERM_01250050"/>
<keyword evidence="5" id="KW-1185">Reference proteome</keyword>
<dbReference type="SUPFAM" id="SSF56801">
    <property type="entry name" value="Acetyl-CoA synthetase-like"/>
    <property type="match status" value="1"/>
</dbReference>
<dbReference type="GO" id="GO:0016020">
    <property type="term" value="C:membrane"/>
    <property type="evidence" value="ECO:0007669"/>
    <property type="project" value="TreeGrafter"/>
</dbReference>
<protein>
    <submittedName>
        <fullName evidence="4">AMP-binding enzyme family protein</fullName>
    </submittedName>
</protein>
<proteinExistence type="predicted"/>
<dbReference type="InterPro" id="IPR000873">
    <property type="entry name" value="AMP-dep_synth/lig_dom"/>
</dbReference>
<evidence type="ECO:0000313" key="4">
    <source>
        <dbReference type="EMBL" id="EAS01565.1"/>
    </source>
</evidence>
<dbReference type="InParanoid" id="Q23YG8"/>
<dbReference type="HOGENOM" id="CLU_000022_45_4_1"/>
<organism evidence="4 5">
    <name type="scientific">Tetrahymena thermophila (strain SB210)</name>
    <dbReference type="NCBI Taxonomy" id="312017"/>
    <lineage>
        <taxon>Eukaryota</taxon>
        <taxon>Sar</taxon>
        <taxon>Alveolata</taxon>
        <taxon>Ciliophora</taxon>
        <taxon>Intramacronucleata</taxon>
        <taxon>Oligohymenophorea</taxon>
        <taxon>Hymenostomatida</taxon>
        <taxon>Tetrahymenina</taxon>
        <taxon>Tetrahymenidae</taxon>
        <taxon>Tetrahymena</taxon>
    </lineage>
</organism>
<keyword evidence="1" id="KW-0547">Nucleotide-binding</keyword>
<evidence type="ECO:0000313" key="5">
    <source>
        <dbReference type="Proteomes" id="UP000009168"/>
    </source>
</evidence>
<evidence type="ECO:0000259" key="3">
    <source>
        <dbReference type="Pfam" id="PF00501"/>
    </source>
</evidence>
<dbReference type="OrthoDB" id="1700726at2759"/>
<dbReference type="EMBL" id="GG662600">
    <property type="protein sequence ID" value="EAS01565.1"/>
    <property type="molecule type" value="Genomic_DNA"/>
</dbReference>
<gene>
    <name evidence="4" type="ORF">TTHERM_01250050</name>
</gene>
<dbReference type="GO" id="GO:0004467">
    <property type="term" value="F:long-chain fatty acid-CoA ligase activity"/>
    <property type="evidence" value="ECO:0007669"/>
    <property type="project" value="TreeGrafter"/>
</dbReference>
<dbReference type="GO" id="GO:0005783">
    <property type="term" value="C:endoplasmic reticulum"/>
    <property type="evidence" value="ECO:0007669"/>
    <property type="project" value="TreeGrafter"/>
</dbReference>
<dbReference type="Pfam" id="PF00501">
    <property type="entry name" value="AMP-binding"/>
    <property type="match status" value="1"/>
</dbReference>
<sequence>MTTNSQRIYNLPIGDKLPNATHALRNPEGVQELLYQPLPGINNIQDLINHGYKNNAKKNFLGTRNPKTGVYEYETYEQVYEKAVAIGSSLQNMNLLKITNEYKNFKYYDKSDRHFDGTLKLVGIYAKNRAEWTICDMANGLYGYTMIPLYDTLGPESVSFVLGHSGITTCICSTQSMQILSQTKELHSLKNIIALDQDYSPELIQALEKKGLRVLSYQELILKGKSSKIPLPKNIPGASIFTFSYTSGTTGNPKGAMITHKNVIACVRGHQNCDFRFNDSDTHMSYLPLPHIFERFVNCTCWLTGAKIAFYGGDTLKLREDLAAAQPTVLISVPRVLNKFYDEINYFIANQPSPQRETIQKALNEKLQNLRKDGKFNVHHPVYDEKIFSNFKKMFGGKLRAVVSGSAPISQRVLDFLSVIFSCYVKQGYGQTEGTGLETVELFLDTTQNHVGGIVASAELKLQDVPEMGYFSTDKDENGNPMPRGEICIRGYTVFAGYYKDDEKTAEAFDEEGWLHSGDIGLILPNGTLRVFDRKKNIFKLQQGEYVSPEKIENIYVRARGVQEVFVHGDSLQRYCVAILVPKPEEILKIAKELNISETKLEVLCKNQQITQFYLKSVTDLGKKEGLHTFEQAHKVYLEPVSLVIHGCLTSSFKLQRHIARQVFKKAIEELYSTPLNIEQKPRL</sequence>
<dbReference type="RefSeq" id="XP_001021810.1">
    <property type="nucleotide sequence ID" value="XM_001021810.1"/>
</dbReference>
<dbReference type="GO" id="GO:0005524">
    <property type="term" value="F:ATP binding"/>
    <property type="evidence" value="ECO:0007669"/>
    <property type="project" value="UniProtKB-KW"/>
</dbReference>
<dbReference type="Gene3D" id="3.40.50.12780">
    <property type="entry name" value="N-terminal domain of ligase-like"/>
    <property type="match status" value="1"/>
</dbReference>
<dbReference type="Proteomes" id="UP000009168">
    <property type="component" value="Unassembled WGS sequence"/>
</dbReference>
<dbReference type="InterPro" id="IPR042099">
    <property type="entry name" value="ANL_N_sf"/>
</dbReference>